<evidence type="ECO:0000313" key="2">
    <source>
        <dbReference type="Proteomes" id="UP001596114"/>
    </source>
</evidence>
<accession>A0ABW0QTB9</accession>
<proteinExistence type="predicted"/>
<protein>
    <submittedName>
        <fullName evidence="1">Uncharacterized protein</fullName>
    </submittedName>
</protein>
<evidence type="ECO:0000313" key="1">
    <source>
        <dbReference type="EMBL" id="MFC5526029.1"/>
    </source>
</evidence>
<comment type="caution">
    <text evidence="1">The sequence shown here is derived from an EMBL/GenBank/DDBJ whole genome shotgun (WGS) entry which is preliminary data.</text>
</comment>
<dbReference type="RefSeq" id="WP_377319578.1">
    <property type="nucleotide sequence ID" value="NZ_JBHSNF010000002.1"/>
</dbReference>
<dbReference type="EMBL" id="JBHSNF010000002">
    <property type="protein sequence ID" value="MFC5526029.1"/>
    <property type="molecule type" value="Genomic_DNA"/>
</dbReference>
<reference evidence="2" key="1">
    <citation type="journal article" date="2019" name="Int. J. Syst. Evol. Microbiol.">
        <title>The Global Catalogue of Microorganisms (GCM) 10K type strain sequencing project: providing services to taxonomists for standard genome sequencing and annotation.</title>
        <authorList>
            <consortium name="The Broad Institute Genomics Platform"/>
            <consortium name="The Broad Institute Genome Sequencing Center for Infectious Disease"/>
            <person name="Wu L."/>
            <person name="Ma J."/>
        </authorList>
    </citation>
    <scope>NUCLEOTIDE SEQUENCE [LARGE SCALE GENOMIC DNA]</scope>
    <source>
        <strain evidence="2">CGMCC 1.16619</strain>
    </source>
</reference>
<sequence length="166" mass="18586">MPRLTNEQLKSWALPYSTRDKGDCAGVTRQLLEAPFGNYAGDEPTERAKKAVRIPLREKTSHVGVLLRWHATGDEVIVDATIQQFGGDERVFVGSYDDWVARLQVLTGTDHVERVDADFGFMYDVLDTLDTMPAMERNDLRRSRGSASAETHRAETLRKGCGCTLL</sequence>
<dbReference type="Proteomes" id="UP001596114">
    <property type="component" value="Unassembled WGS sequence"/>
</dbReference>
<gene>
    <name evidence="1" type="ORF">ACFPPA_09765</name>
</gene>
<keyword evidence="2" id="KW-1185">Reference proteome</keyword>
<name>A0ABW0QTB9_9GAMM</name>
<organism evidence="1 2">
    <name type="scientific">Rhodanobacter ginsengisoli</name>
    <dbReference type="NCBI Taxonomy" id="418646"/>
    <lineage>
        <taxon>Bacteria</taxon>
        <taxon>Pseudomonadati</taxon>
        <taxon>Pseudomonadota</taxon>
        <taxon>Gammaproteobacteria</taxon>
        <taxon>Lysobacterales</taxon>
        <taxon>Rhodanobacteraceae</taxon>
        <taxon>Rhodanobacter</taxon>
    </lineage>
</organism>